<dbReference type="Proteomes" id="UP000612362">
    <property type="component" value="Unassembled WGS sequence"/>
</dbReference>
<evidence type="ECO:0000313" key="2">
    <source>
        <dbReference type="EMBL" id="GHO47959.1"/>
    </source>
</evidence>
<dbReference type="EMBL" id="BNJF01000003">
    <property type="protein sequence ID" value="GHO47959.1"/>
    <property type="molecule type" value="Genomic_DNA"/>
</dbReference>
<keyword evidence="1" id="KW-0472">Membrane</keyword>
<feature type="transmembrane region" description="Helical" evidence="1">
    <location>
        <begin position="126"/>
        <end position="147"/>
    </location>
</feature>
<proteinExistence type="predicted"/>
<comment type="caution">
    <text evidence="2">The sequence shown here is derived from an EMBL/GenBank/DDBJ whole genome shotgun (WGS) entry which is preliminary data.</text>
</comment>
<evidence type="ECO:0000313" key="3">
    <source>
        <dbReference type="Proteomes" id="UP000612362"/>
    </source>
</evidence>
<protein>
    <recommendedName>
        <fullName evidence="4">DUF3592 domain-containing protein</fullName>
    </recommendedName>
</protein>
<dbReference type="RefSeq" id="WP_220197181.1">
    <property type="nucleotide sequence ID" value="NZ_BNJF01000003.1"/>
</dbReference>
<evidence type="ECO:0008006" key="4">
    <source>
        <dbReference type="Google" id="ProtNLM"/>
    </source>
</evidence>
<keyword evidence="1" id="KW-1133">Transmembrane helix</keyword>
<gene>
    <name evidence="2" type="ORF">KSX_61220</name>
</gene>
<keyword evidence="3" id="KW-1185">Reference proteome</keyword>
<dbReference type="AlphaFoldDB" id="A0A8J3I9I7"/>
<feature type="transmembrane region" description="Helical" evidence="1">
    <location>
        <begin position="159"/>
        <end position="178"/>
    </location>
</feature>
<organism evidence="2 3">
    <name type="scientific">Ktedonospora formicarum</name>
    <dbReference type="NCBI Taxonomy" id="2778364"/>
    <lineage>
        <taxon>Bacteria</taxon>
        <taxon>Bacillati</taxon>
        <taxon>Chloroflexota</taxon>
        <taxon>Ktedonobacteria</taxon>
        <taxon>Ktedonobacterales</taxon>
        <taxon>Ktedonobacteraceae</taxon>
        <taxon>Ktedonospora</taxon>
    </lineage>
</organism>
<evidence type="ECO:0000256" key="1">
    <source>
        <dbReference type="SAM" id="Phobius"/>
    </source>
</evidence>
<accession>A0A8J3I9I7</accession>
<sequence length="182" mass="19814">MFSIIWSLLPILIGGVGIVIAANGVIAGFQAFEFQRTHPITHAKVLSVYEETYTEYDSQNNTSFQGTKICAENVRYSMNGRDIQVNVHAMQHCGVQVGDSPQIAYDPKRPSNIQFVPAGDPLWGNVLNIVLSIGIGGFFLMGALGLIFGPSSRIMRIGIFFWLLLVAGMIALTILGAINQGR</sequence>
<name>A0A8J3I9I7_9CHLR</name>
<reference evidence="2" key="1">
    <citation type="submission" date="2020-10" db="EMBL/GenBank/DDBJ databases">
        <title>Taxonomic study of unclassified bacteria belonging to the class Ktedonobacteria.</title>
        <authorList>
            <person name="Yabe S."/>
            <person name="Wang C.M."/>
            <person name="Zheng Y."/>
            <person name="Sakai Y."/>
            <person name="Cavaletti L."/>
            <person name="Monciardini P."/>
            <person name="Donadio S."/>
        </authorList>
    </citation>
    <scope>NUCLEOTIDE SEQUENCE</scope>
    <source>
        <strain evidence="2">SOSP1-1</strain>
    </source>
</reference>
<keyword evidence="1" id="KW-0812">Transmembrane</keyword>